<dbReference type="AlphaFoldDB" id="A0A174V4D8"/>
<evidence type="ECO:0000313" key="1">
    <source>
        <dbReference type="EMBL" id="CUQ28041.1"/>
    </source>
</evidence>
<accession>A0A174V4D8</accession>
<reference evidence="1 2" key="1">
    <citation type="submission" date="2015-09" db="EMBL/GenBank/DDBJ databases">
        <authorList>
            <consortium name="Pathogen Informatics"/>
        </authorList>
    </citation>
    <scope>NUCLEOTIDE SEQUENCE [LARGE SCALE GENOMIC DNA]</scope>
    <source>
        <strain evidence="1 2">2789STDY5834946</strain>
    </source>
</reference>
<organism evidence="1 2">
    <name type="scientific">Bacteroides caccae</name>
    <dbReference type="NCBI Taxonomy" id="47678"/>
    <lineage>
        <taxon>Bacteria</taxon>
        <taxon>Pseudomonadati</taxon>
        <taxon>Bacteroidota</taxon>
        <taxon>Bacteroidia</taxon>
        <taxon>Bacteroidales</taxon>
        <taxon>Bacteroidaceae</taxon>
        <taxon>Bacteroides</taxon>
    </lineage>
</organism>
<name>A0A174V4D8_9BACE</name>
<protein>
    <submittedName>
        <fullName evidence="1">Uncharacterized protein</fullName>
    </submittedName>
</protein>
<proteinExistence type="predicted"/>
<gene>
    <name evidence="1" type="ORF">ERS852558_02422</name>
</gene>
<evidence type="ECO:0000313" key="2">
    <source>
        <dbReference type="Proteomes" id="UP000095725"/>
    </source>
</evidence>
<dbReference type="Proteomes" id="UP000095725">
    <property type="component" value="Unassembled WGS sequence"/>
</dbReference>
<dbReference type="EMBL" id="CZBL01000009">
    <property type="protein sequence ID" value="CUQ28041.1"/>
    <property type="molecule type" value="Genomic_DNA"/>
</dbReference>
<sequence length="156" mass="17839">MSMEPIMGGLFLINGTDIWTEYGVFLTEEKRGGRDNLKAILAASKTKAHTAVDIREENGEKYSDILTVANEARDITLTFALYAPGKGEWLKKYMSFISFLKTGDKGWLSLYFPQLELTFRVHYLDCPGFTPLTYLWREGVQAGRFKVKFREPEPII</sequence>